<dbReference type="AlphaFoldDB" id="A0A7V4DZ13"/>
<dbReference type="GO" id="GO:0003677">
    <property type="term" value="F:DNA binding"/>
    <property type="evidence" value="ECO:0007669"/>
    <property type="project" value="UniProtKB-KW"/>
</dbReference>
<dbReference type="Gene3D" id="1.10.287.1120">
    <property type="entry name" value="Bipartite methylase S protein"/>
    <property type="match status" value="1"/>
</dbReference>
<comment type="similarity">
    <text evidence="1">Belongs to the type-I restriction system S methylase family.</text>
</comment>
<dbReference type="GO" id="GO:0004519">
    <property type="term" value="F:endonuclease activity"/>
    <property type="evidence" value="ECO:0007669"/>
    <property type="project" value="UniProtKB-KW"/>
</dbReference>
<keyword evidence="5" id="KW-0540">Nuclease</keyword>
<evidence type="ECO:0000256" key="3">
    <source>
        <dbReference type="ARBA" id="ARBA00023125"/>
    </source>
</evidence>
<evidence type="ECO:0000256" key="2">
    <source>
        <dbReference type="ARBA" id="ARBA00022747"/>
    </source>
</evidence>
<name>A0A7V4DZ13_DICTH</name>
<accession>A0A7V4DZ13</accession>
<dbReference type="EMBL" id="DTDV01000022">
    <property type="protein sequence ID" value="HGK24453.1"/>
    <property type="molecule type" value="Genomic_DNA"/>
</dbReference>
<dbReference type="PANTHER" id="PTHR30408:SF13">
    <property type="entry name" value="TYPE I RESTRICTION ENZYME HINDI SPECIFICITY SUBUNIT"/>
    <property type="match status" value="1"/>
</dbReference>
<dbReference type="PANTHER" id="PTHR30408">
    <property type="entry name" value="TYPE-1 RESTRICTION ENZYME ECOKI SPECIFICITY PROTEIN"/>
    <property type="match status" value="1"/>
</dbReference>
<dbReference type="Gene3D" id="3.90.220.20">
    <property type="entry name" value="DNA methylase specificity domains"/>
    <property type="match status" value="2"/>
</dbReference>
<keyword evidence="2" id="KW-0680">Restriction system</keyword>
<dbReference type="CDD" id="cd17260">
    <property type="entry name" value="RMtype1_S_EcoEI-TRD1-CR1_like"/>
    <property type="match status" value="1"/>
</dbReference>
<sequence length="422" mass="48642">MRENGFKETEIGLIPEDWEVVRLGEVAEVKAGQSAPQGEKYFKNGKYPFIRVQHIDNNDYRIVSCDMITDEAVKDYRLKLFPKGTIIFPKSGAAVYLEKRAMLPFDAYIVSHLCALNSKSEKAIQKFLFYHLINKKLAEKKAEGYPTLNLSEIKEIKIPLPPLSEQQKIAKVLDKIQQAIGLQDRIIELLKNLKKSLMQKLFTEGLYGEEQKETEIGPIPKSWEVVRLGEIVEFSRKPRGLRINDSDKIPFIPMELIPDEGKYAKWVMKEYSEISSGTFFLREDIIIAKITPCFENGKQAILTNLPVGFGYATTEIIAFHPKNEEVVKEYIFEYLRMPKIRADLTSKMEGATGRKRLPRYALENLLIPLPPLEEQKQIAHILSTVDKKIEVEQRRKEVLKDLFKTMLHKLMSGEIRLKEVEI</sequence>
<reference evidence="5" key="1">
    <citation type="journal article" date="2020" name="mSystems">
        <title>Genome- and Community-Level Interaction Insights into Carbon Utilization and Element Cycling Functions of Hydrothermarchaeota in Hydrothermal Sediment.</title>
        <authorList>
            <person name="Zhou Z."/>
            <person name="Liu Y."/>
            <person name="Xu W."/>
            <person name="Pan J."/>
            <person name="Luo Z.H."/>
            <person name="Li M."/>
        </authorList>
    </citation>
    <scope>NUCLEOTIDE SEQUENCE [LARGE SCALE GENOMIC DNA]</scope>
    <source>
        <strain evidence="5">SpSt-70</strain>
    </source>
</reference>
<proteinExistence type="inferred from homology"/>
<keyword evidence="5" id="KW-0378">Hydrolase</keyword>
<gene>
    <name evidence="5" type="ORF">ENU78_08550</name>
</gene>
<organism evidence="5">
    <name type="scientific">Dictyoglomus thermophilum</name>
    <dbReference type="NCBI Taxonomy" id="14"/>
    <lineage>
        <taxon>Bacteria</taxon>
        <taxon>Pseudomonadati</taxon>
        <taxon>Dictyoglomota</taxon>
        <taxon>Dictyoglomia</taxon>
        <taxon>Dictyoglomales</taxon>
        <taxon>Dictyoglomaceae</taxon>
        <taxon>Dictyoglomus</taxon>
    </lineage>
</organism>
<evidence type="ECO:0000256" key="1">
    <source>
        <dbReference type="ARBA" id="ARBA00010923"/>
    </source>
</evidence>
<evidence type="ECO:0000259" key="4">
    <source>
        <dbReference type="Pfam" id="PF01420"/>
    </source>
</evidence>
<evidence type="ECO:0000313" key="5">
    <source>
        <dbReference type="EMBL" id="HGK24453.1"/>
    </source>
</evidence>
<keyword evidence="5" id="KW-0255">Endonuclease</keyword>
<dbReference type="InterPro" id="IPR044946">
    <property type="entry name" value="Restrct_endonuc_typeI_TRD_sf"/>
</dbReference>
<comment type="caution">
    <text evidence="5">The sequence shown here is derived from an EMBL/GenBank/DDBJ whole genome shotgun (WGS) entry which is preliminary data.</text>
</comment>
<dbReference type="Pfam" id="PF01420">
    <property type="entry name" value="Methylase_S"/>
    <property type="match status" value="2"/>
</dbReference>
<feature type="domain" description="Type I restriction modification DNA specificity" evidence="4">
    <location>
        <begin position="15"/>
        <end position="191"/>
    </location>
</feature>
<dbReference type="InterPro" id="IPR052021">
    <property type="entry name" value="Type-I_RS_S_subunit"/>
</dbReference>
<protein>
    <submittedName>
        <fullName evidence="5">Restriction endonuclease subunit S</fullName>
    </submittedName>
</protein>
<feature type="domain" description="Type I restriction modification DNA specificity" evidence="4">
    <location>
        <begin position="220"/>
        <end position="400"/>
    </location>
</feature>
<dbReference type="InterPro" id="IPR000055">
    <property type="entry name" value="Restrct_endonuc_typeI_TRD"/>
</dbReference>
<dbReference type="SUPFAM" id="SSF116734">
    <property type="entry name" value="DNA methylase specificity domain"/>
    <property type="match status" value="2"/>
</dbReference>
<keyword evidence="3" id="KW-0238">DNA-binding</keyword>
<dbReference type="GO" id="GO:0009307">
    <property type="term" value="P:DNA restriction-modification system"/>
    <property type="evidence" value="ECO:0007669"/>
    <property type="project" value="UniProtKB-KW"/>
</dbReference>